<gene>
    <name evidence="1" type="ORF">DAETH_33490</name>
</gene>
<organism evidence="1 2">
    <name type="scientific">Deinococcus aetherius</name>
    <dbReference type="NCBI Taxonomy" id="200252"/>
    <lineage>
        <taxon>Bacteria</taxon>
        <taxon>Thermotogati</taxon>
        <taxon>Deinococcota</taxon>
        <taxon>Deinococci</taxon>
        <taxon>Deinococcales</taxon>
        <taxon>Deinococcaceae</taxon>
        <taxon>Deinococcus</taxon>
    </lineage>
</organism>
<keyword evidence="1" id="KW-0614">Plasmid</keyword>
<keyword evidence="2" id="KW-1185">Reference proteome</keyword>
<dbReference type="Proteomes" id="UP001064971">
    <property type="component" value="Plasmid pDAETH-1"/>
</dbReference>
<evidence type="ECO:0000313" key="2">
    <source>
        <dbReference type="Proteomes" id="UP001064971"/>
    </source>
</evidence>
<name>A0ABM8AHU8_9DEIO</name>
<evidence type="ECO:0000313" key="1">
    <source>
        <dbReference type="EMBL" id="BDP43380.1"/>
    </source>
</evidence>
<dbReference type="RefSeq" id="WP_264777862.1">
    <property type="nucleotide sequence ID" value="NZ_AP026561.1"/>
</dbReference>
<geneLocation type="plasmid" evidence="1 2">
    <name>pDAETH-1</name>
</geneLocation>
<accession>A0ABM8AHU8</accession>
<protein>
    <submittedName>
        <fullName evidence="1">Uncharacterized protein</fullName>
    </submittedName>
</protein>
<sequence>MLKQTRHEDLVIYTSDDPEQRTRAVVEDGGRYTLVETLEATYTENEGAAYNPEQFLETVTDYYRQGRGQPIESPQAGLGEGG</sequence>
<reference evidence="1" key="1">
    <citation type="submission" date="2022-07" db="EMBL/GenBank/DDBJ databases">
        <title>Complete Genome Sequence of the Radioresistant Bacterium Deinococcus aetherius ST0316, Isolated from the Air Dust collected in Lower Stratosphere above Japan.</title>
        <authorList>
            <person name="Satoh K."/>
            <person name="Hagiwara K."/>
            <person name="Katsumata K."/>
            <person name="Kubo A."/>
            <person name="Yokobori S."/>
            <person name="Yamagishi A."/>
            <person name="Oono Y."/>
            <person name="Narumi I."/>
        </authorList>
    </citation>
    <scope>NUCLEOTIDE SEQUENCE</scope>
    <source>
        <strain evidence="1">ST0316</strain>
        <plasmid evidence="1">pDAETH-1</plasmid>
    </source>
</reference>
<dbReference type="EMBL" id="AP026561">
    <property type="protein sequence ID" value="BDP43380.1"/>
    <property type="molecule type" value="Genomic_DNA"/>
</dbReference>
<proteinExistence type="predicted"/>